<dbReference type="Proteomes" id="UP000046393">
    <property type="component" value="Unplaced"/>
</dbReference>
<evidence type="ECO:0000256" key="4">
    <source>
        <dbReference type="ARBA" id="ARBA00025878"/>
    </source>
</evidence>
<dbReference type="PANTHER" id="PTHR13780">
    <property type="entry name" value="AMP-ACTIVATED PROTEIN KINASE, GAMMA REGULATORY SUBUNIT"/>
    <property type="match status" value="1"/>
</dbReference>
<evidence type="ECO:0000313" key="9">
    <source>
        <dbReference type="WBParaSite" id="SMUV_0000154301-mRNA-1"/>
    </source>
</evidence>
<keyword evidence="3 5" id="KW-0129">CBS domain</keyword>
<dbReference type="GO" id="GO:0019887">
    <property type="term" value="F:protein kinase regulator activity"/>
    <property type="evidence" value="ECO:0007669"/>
    <property type="project" value="TreeGrafter"/>
</dbReference>
<dbReference type="InterPro" id="IPR050511">
    <property type="entry name" value="AMPK_gamma/SDS23_families"/>
</dbReference>
<dbReference type="SUPFAM" id="SSF54631">
    <property type="entry name" value="CBS-domain pair"/>
    <property type="match status" value="2"/>
</dbReference>
<feature type="domain" description="CBS" evidence="7">
    <location>
        <begin position="335"/>
        <end position="394"/>
    </location>
</feature>
<dbReference type="PROSITE" id="PS51371">
    <property type="entry name" value="CBS"/>
    <property type="match status" value="2"/>
</dbReference>
<dbReference type="Gene3D" id="3.10.580.10">
    <property type="entry name" value="CBS-domain"/>
    <property type="match status" value="2"/>
</dbReference>
<dbReference type="GO" id="GO:0016208">
    <property type="term" value="F:AMP binding"/>
    <property type="evidence" value="ECO:0007669"/>
    <property type="project" value="TreeGrafter"/>
</dbReference>
<feature type="domain" description="CBS" evidence="7">
    <location>
        <begin position="179"/>
        <end position="243"/>
    </location>
</feature>
<sequence>MTNHSKRSSSTSSPSNSESNVPYFHHIHPDNEQNYARLLQYNNCYEAMPTSSKMVIFDSKLQLRKAFNGLIYQNTRHVLLSDPDTDGAIVGILSVTDFIRVMLRLYKKRKEAAKKDEASDGPVEGSTTASTTVNNGETSTNEEVPDKEYPNNPILTKDTAHLWADGDIGRLTIKEYREMIKSEGKLMNLITINADESLLKAARLLSKFRIHRLPVLDPVHGTPLFILTHKRLLKFMWLFGQSLATPDYRNKSCKELGVGTWSGIRVIFPDTLLADCLDILLHKGVSGLPVVERNTYRVVDMYSRFDAIGVALENKLDQLDVTVEQALAFRNTFREKKDRVVAIKDTDSLWTALNVLVERNVHRLCALRPDGAIEGLISLSDIINFMVVKPGADLSSSSSFHRRLNHHTSFIDEVAFGKCVEYFHFIRPLKLCEEYDPHSVLSRLEESAIQLEQRATGQINDQLAAFSMN</sequence>
<dbReference type="InterPro" id="IPR046342">
    <property type="entry name" value="CBS_dom_sf"/>
</dbReference>
<comment type="similarity">
    <text evidence="1">Belongs to the 5'-AMP-activated protein kinase gamma subunit family.</text>
</comment>
<dbReference type="Pfam" id="PF00571">
    <property type="entry name" value="CBS"/>
    <property type="match status" value="3"/>
</dbReference>
<name>A0A0N5ABL7_9BILA</name>
<dbReference type="GO" id="GO:0005634">
    <property type="term" value="C:nucleus"/>
    <property type="evidence" value="ECO:0007669"/>
    <property type="project" value="TreeGrafter"/>
</dbReference>
<protein>
    <submittedName>
        <fullName evidence="9">CBS domain-containing protein</fullName>
    </submittedName>
</protein>
<organism evidence="8 9">
    <name type="scientific">Syphacia muris</name>
    <dbReference type="NCBI Taxonomy" id="451379"/>
    <lineage>
        <taxon>Eukaryota</taxon>
        <taxon>Metazoa</taxon>
        <taxon>Ecdysozoa</taxon>
        <taxon>Nematoda</taxon>
        <taxon>Chromadorea</taxon>
        <taxon>Rhabditida</taxon>
        <taxon>Spirurina</taxon>
        <taxon>Oxyuridomorpha</taxon>
        <taxon>Oxyuroidea</taxon>
        <taxon>Oxyuridae</taxon>
        <taxon>Syphacia</taxon>
    </lineage>
</organism>
<dbReference type="SMART" id="SM00116">
    <property type="entry name" value="CBS"/>
    <property type="match status" value="4"/>
</dbReference>
<feature type="region of interest" description="Disordered" evidence="6">
    <location>
        <begin position="113"/>
        <end position="151"/>
    </location>
</feature>
<dbReference type="STRING" id="451379.A0A0N5ABL7"/>
<dbReference type="PANTHER" id="PTHR13780:SF19">
    <property type="entry name" value="CBS DOMAIN-CONTAINING PROTEIN"/>
    <property type="match status" value="1"/>
</dbReference>
<dbReference type="InterPro" id="IPR000644">
    <property type="entry name" value="CBS_dom"/>
</dbReference>
<feature type="compositionally biased region" description="Polar residues" evidence="6">
    <location>
        <begin position="125"/>
        <end position="142"/>
    </location>
</feature>
<proteinExistence type="inferred from homology"/>
<evidence type="ECO:0000259" key="7">
    <source>
        <dbReference type="PROSITE" id="PS51371"/>
    </source>
</evidence>
<dbReference type="GO" id="GO:0031588">
    <property type="term" value="C:nucleotide-activated protein kinase complex"/>
    <property type="evidence" value="ECO:0007669"/>
    <property type="project" value="TreeGrafter"/>
</dbReference>
<evidence type="ECO:0000256" key="6">
    <source>
        <dbReference type="SAM" id="MobiDB-lite"/>
    </source>
</evidence>
<feature type="region of interest" description="Disordered" evidence="6">
    <location>
        <begin position="1"/>
        <end position="23"/>
    </location>
</feature>
<evidence type="ECO:0000313" key="8">
    <source>
        <dbReference type="Proteomes" id="UP000046393"/>
    </source>
</evidence>
<keyword evidence="8" id="KW-1185">Reference proteome</keyword>
<keyword evidence="2" id="KW-0677">Repeat</keyword>
<dbReference type="GO" id="GO:0005737">
    <property type="term" value="C:cytoplasm"/>
    <property type="evidence" value="ECO:0007669"/>
    <property type="project" value="TreeGrafter"/>
</dbReference>
<comment type="subunit">
    <text evidence="4">AMPK is a heterotrimer of an alpha catalytic subunit (PRKAA1 or PRKAA2), a beta (PRKAB1 or PRKAB2) and a gamma non-catalytic subunits (PRKAG1, PRKAG2 or PRKAG3). Interacts with FNIP1 and FNIP2.</text>
</comment>
<feature type="compositionally biased region" description="Low complexity" evidence="6">
    <location>
        <begin position="8"/>
        <end position="19"/>
    </location>
</feature>
<dbReference type="WBParaSite" id="SMUV_0000154301-mRNA-1">
    <property type="protein sequence ID" value="SMUV_0000154301-mRNA-1"/>
    <property type="gene ID" value="SMUV_0000154301"/>
</dbReference>
<dbReference type="AlphaFoldDB" id="A0A0N5ABL7"/>
<reference evidence="9" key="1">
    <citation type="submission" date="2017-02" db="UniProtKB">
        <authorList>
            <consortium name="WormBaseParasite"/>
        </authorList>
    </citation>
    <scope>IDENTIFICATION</scope>
</reference>
<evidence type="ECO:0000256" key="2">
    <source>
        <dbReference type="ARBA" id="ARBA00022737"/>
    </source>
</evidence>
<evidence type="ECO:0000256" key="3">
    <source>
        <dbReference type="ARBA" id="ARBA00023122"/>
    </source>
</evidence>
<dbReference type="GO" id="GO:0019901">
    <property type="term" value="F:protein kinase binding"/>
    <property type="evidence" value="ECO:0007669"/>
    <property type="project" value="TreeGrafter"/>
</dbReference>
<evidence type="ECO:0000256" key="1">
    <source>
        <dbReference type="ARBA" id="ARBA00006750"/>
    </source>
</evidence>
<accession>A0A0N5ABL7</accession>
<evidence type="ECO:0000256" key="5">
    <source>
        <dbReference type="PROSITE-ProRule" id="PRU00703"/>
    </source>
</evidence>